<comment type="similarity">
    <text evidence="1">Belongs to the short-chain dehydrogenases/reductases (SDR) family.</text>
</comment>
<dbReference type="Pfam" id="PF13561">
    <property type="entry name" value="adh_short_C2"/>
    <property type="match status" value="1"/>
</dbReference>
<evidence type="ECO:0000259" key="2">
    <source>
        <dbReference type="SMART" id="SM00822"/>
    </source>
</evidence>
<protein>
    <submittedName>
        <fullName evidence="3">SDR family oxidoreductase</fullName>
    </submittedName>
</protein>
<keyword evidence="4" id="KW-1185">Reference proteome</keyword>
<evidence type="ECO:0000313" key="3">
    <source>
        <dbReference type="EMBL" id="MBW0134833.1"/>
    </source>
</evidence>
<dbReference type="EMBL" id="JADQDK010000001">
    <property type="protein sequence ID" value="MBW0134833.1"/>
    <property type="molecule type" value="Genomic_DNA"/>
</dbReference>
<comment type="caution">
    <text evidence="3">The sequence shown here is derived from an EMBL/GenBank/DDBJ whole genome shotgun (WGS) entry which is preliminary data.</text>
</comment>
<sequence>MRTTLVTGGASGIGRAVVDALRADGHDVLVADLAERPEHERPEAYVRVDLGTADGIDTLVAFLDGREVHDLVHCAAVGQWSSFRDTPRPVWERILRTNLDGTIGVAQAVVPLMPDGGRIVLFASGTVFKGPKNLFAYVASKAGVIGFARCLADELGDQQITVNVVSPGITATPMITDMAHTEEANIAGRAIKRRALPEDLVGPVRFLLSAGAAFVTGQTLCADGGSVKH</sequence>
<dbReference type="InterPro" id="IPR002347">
    <property type="entry name" value="SDR_fam"/>
</dbReference>
<dbReference type="CDD" id="cd05233">
    <property type="entry name" value="SDR_c"/>
    <property type="match status" value="1"/>
</dbReference>
<accession>A0ABS6USJ7</accession>
<evidence type="ECO:0000313" key="4">
    <source>
        <dbReference type="Proteomes" id="UP000694287"/>
    </source>
</evidence>
<dbReference type="RefSeq" id="WP_218600766.1">
    <property type="nucleotide sequence ID" value="NZ_JADQDJ010000002.1"/>
</dbReference>
<reference evidence="3 4" key="1">
    <citation type="submission" date="2020-11" db="EMBL/GenBank/DDBJ databases">
        <title>Pseudonocardia abyssalis sp. nov. and Pseudonocardia oceani sp. nov., description and phylogenomic analysis of two novel actinomycetes isolated from the deep Southern Ocean.</title>
        <authorList>
            <person name="Parra J."/>
        </authorList>
    </citation>
    <scope>NUCLEOTIDE SEQUENCE [LARGE SCALE GENOMIC DNA]</scope>
    <source>
        <strain evidence="3 4">KRD-168</strain>
    </source>
</reference>
<evidence type="ECO:0000256" key="1">
    <source>
        <dbReference type="ARBA" id="ARBA00006484"/>
    </source>
</evidence>
<dbReference type="InterPro" id="IPR057326">
    <property type="entry name" value="KR_dom"/>
</dbReference>
<gene>
    <name evidence="3" type="ORF">I4I81_11250</name>
</gene>
<dbReference type="InterPro" id="IPR020904">
    <property type="entry name" value="Sc_DH/Rdtase_CS"/>
</dbReference>
<dbReference type="PANTHER" id="PTHR42760">
    <property type="entry name" value="SHORT-CHAIN DEHYDROGENASES/REDUCTASES FAMILY MEMBER"/>
    <property type="match status" value="1"/>
</dbReference>
<dbReference type="Proteomes" id="UP000694287">
    <property type="component" value="Unassembled WGS sequence"/>
</dbReference>
<proteinExistence type="inferred from homology"/>
<feature type="domain" description="Ketoreductase" evidence="2">
    <location>
        <begin position="2"/>
        <end position="163"/>
    </location>
</feature>
<dbReference type="PROSITE" id="PS00061">
    <property type="entry name" value="ADH_SHORT"/>
    <property type="match status" value="1"/>
</dbReference>
<name>A0ABS6USJ7_9PSEU</name>
<organism evidence="3 4">
    <name type="scientific">Pseudonocardia abyssalis</name>
    <dbReference type="NCBI Taxonomy" id="2792008"/>
    <lineage>
        <taxon>Bacteria</taxon>
        <taxon>Bacillati</taxon>
        <taxon>Actinomycetota</taxon>
        <taxon>Actinomycetes</taxon>
        <taxon>Pseudonocardiales</taxon>
        <taxon>Pseudonocardiaceae</taxon>
        <taxon>Pseudonocardia</taxon>
    </lineage>
</organism>
<dbReference type="SMART" id="SM00822">
    <property type="entry name" value="PKS_KR"/>
    <property type="match status" value="1"/>
</dbReference>